<evidence type="ECO:0000313" key="11">
    <source>
        <dbReference type="EMBL" id="EDV26210.1"/>
    </source>
</evidence>
<comment type="subcellular location">
    <subcellularLocation>
        <location evidence="1">Membrane</location>
        <topology evidence="1">Multi-pass membrane protein</topology>
    </subcellularLocation>
</comment>
<accession>B3RTX4</accession>
<dbReference type="Pfam" id="PF00001">
    <property type="entry name" value="7tm_1"/>
    <property type="match status" value="1"/>
</dbReference>
<dbReference type="InterPro" id="IPR000276">
    <property type="entry name" value="GPCR_Rhodpsn"/>
</dbReference>
<keyword evidence="3 9" id="KW-1133">Transmembrane helix</keyword>
<keyword evidence="2 8" id="KW-0812">Transmembrane</keyword>
<evidence type="ECO:0000256" key="1">
    <source>
        <dbReference type="ARBA" id="ARBA00004141"/>
    </source>
</evidence>
<dbReference type="GO" id="GO:0008188">
    <property type="term" value="F:neuropeptide receptor activity"/>
    <property type="evidence" value="ECO:0000318"/>
    <property type="project" value="GO_Central"/>
</dbReference>
<comment type="similarity">
    <text evidence="8">Belongs to the G-protein coupled receptor 1 family.</text>
</comment>
<feature type="transmembrane region" description="Helical" evidence="9">
    <location>
        <begin position="226"/>
        <end position="251"/>
    </location>
</feature>
<dbReference type="RefSeq" id="XP_002112243.1">
    <property type="nucleotide sequence ID" value="XM_002112207.1"/>
</dbReference>
<dbReference type="EMBL" id="DS985244">
    <property type="protein sequence ID" value="EDV26210.1"/>
    <property type="molecule type" value="Genomic_DNA"/>
</dbReference>
<dbReference type="STRING" id="10228.B3RTX4"/>
<keyword evidence="12" id="KW-1185">Reference proteome</keyword>
<evidence type="ECO:0000256" key="9">
    <source>
        <dbReference type="SAM" id="Phobius"/>
    </source>
</evidence>
<gene>
    <name evidence="11" type="ORF">TRIADDRAFT_15472</name>
</gene>
<feature type="transmembrane region" description="Helical" evidence="9">
    <location>
        <begin position="123"/>
        <end position="142"/>
    </location>
</feature>
<evidence type="ECO:0000256" key="7">
    <source>
        <dbReference type="ARBA" id="ARBA00023224"/>
    </source>
</evidence>
<feature type="non-terminal residue" evidence="11">
    <location>
        <position position="1"/>
    </location>
</feature>
<dbReference type="AlphaFoldDB" id="B3RTX4"/>
<dbReference type="CTD" id="6752949"/>
<keyword evidence="7 8" id="KW-0807">Transducer</keyword>
<dbReference type="GO" id="GO:0005886">
    <property type="term" value="C:plasma membrane"/>
    <property type="evidence" value="ECO:0000318"/>
    <property type="project" value="GO_Central"/>
</dbReference>
<dbReference type="KEGG" id="tad:TRIADDRAFT_15472"/>
<dbReference type="PROSITE" id="PS50262">
    <property type="entry name" value="G_PROTEIN_RECEP_F1_2"/>
    <property type="match status" value="1"/>
</dbReference>
<dbReference type="SUPFAM" id="SSF81321">
    <property type="entry name" value="Family A G protein-coupled receptor-like"/>
    <property type="match status" value="1"/>
</dbReference>
<dbReference type="Gene3D" id="1.20.1070.10">
    <property type="entry name" value="Rhodopsin 7-helix transmembrane proteins"/>
    <property type="match status" value="1"/>
</dbReference>
<reference evidence="11 12" key="1">
    <citation type="journal article" date="2008" name="Nature">
        <title>The Trichoplax genome and the nature of placozoans.</title>
        <authorList>
            <person name="Srivastava M."/>
            <person name="Begovic E."/>
            <person name="Chapman J."/>
            <person name="Putnam N.H."/>
            <person name="Hellsten U."/>
            <person name="Kawashima T."/>
            <person name="Kuo A."/>
            <person name="Mitros T."/>
            <person name="Salamov A."/>
            <person name="Carpenter M.L."/>
            <person name="Signorovitch A.Y."/>
            <person name="Moreno M.A."/>
            <person name="Kamm K."/>
            <person name="Grimwood J."/>
            <person name="Schmutz J."/>
            <person name="Shapiro H."/>
            <person name="Grigoriev I.V."/>
            <person name="Buss L.W."/>
            <person name="Schierwater B."/>
            <person name="Dellaporta S.L."/>
            <person name="Rokhsar D.S."/>
        </authorList>
    </citation>
    <scope>NUCLEOTIDE SEQUENCE [LARGE SCALE GENOMIC DNA]</scope>
    <source>
        <strain evidence="11 12">Grell-BS-1999</strain>
    </source>
</reference>
<organism evidence="11 12">
    <name type="scientific">Trichoplax adhaerens</name>
    <name type="common">Trichoplax reptans</name>
    <dbReference type="NCBI Taxonomy" id="10228"/>
    <lineage>
        <taxon>Eukaryota</taxon>
        <taxon>Metazoa</taxon>
        <taxon>Placozoa</taxon>
        <taxon>Uniplacotomia</taxon>
        <taxon>Trichoplacea</taxon>
        <taxon>Trichoplacidae</taxon>
        <taxon>Trichoplax</taxon>
    </lineage>
</organism>
<feature type="transmembrane region" description="Helical" evidence="9">
    <location>
        <begin position="172"/>
        <end position="194"/>
    </location>
</feature>
<feature type="transmembrane region" description="Helical" evidence="9">
    <location>
        <begin position="263"/>
        <end position="284"/>
    </location>
</feature>
<evidence type="ECO:0000256" key="2">
    <source>
        <dbReference type="ARBA" id="ARBA00022692"/>
    </source>
</evidence>
<dbReference type="eggNOG" id="KOG3656">
    <property type="taxonomic scope" value="Eukaryota"/>
</dbReference>
<dbReference type="Proteomes" id="UP000009022">
    <property type="component" value="Unassembled WGS sequence"/>
</dbReference>
<dbReference type="PROSITE" id="PS00237">
    <property type="entry name" value="G_PROTEIN_RECEP_F1_1"/>
    <property type="match status" value="1"/>
</dbReference>
<dbReference type="PhylomeDB" id="B3RTX4"/>
<dbReference type="InParanoid" id="B3RTX4"/>
<evidence type="ECO:0000256" key="3">
    <source>
        <dbReference type="ARBA" id="ARBA00022989"/>
    </source>
</evidence>
<sequence>LAYTIILSTLYSIIFIMSAVGNSLVVVCYILDKRRRMRIPMNILIVNLAICDLCVTLITMPVNFSRNITKRNWVFGRIACHIFHGLPNAFVAASGFTAMIIAIERYRYICHPHKRKITARTTFWIIGVIWIAAILTALPIIASVNYYVLNGVQVCVHVFHANRSLRAILDQVYIISLTVLIFILPLCTTSILYWRVGVFLKDRQGRQASQNRQTFNRINKKVFKMLVIIVGLMFICWIPLYTCFLLITFAPRIISQNINTFRIVYSFAHVVSYVNGAINPIIYARSHQSFR</sequence>
<evidence type="ECO:0000256" key="5">
    <source>
        <dbReference type="ARBA" id="ARBA00023136"/>
    </source>
</evidence>
<feature type="transmembrane region" description="Helical" evidence="9">
    <location>
        <begin position="43"/>
        <end position="62"/>
    </location>
</feature>
<dbReference type="InterPro" id="IPR017452">
    <property type="entry name" value="GPCR_Rhodpsn_7TM"/>
</dbReference>
<evidence type="ECO:0000256" key="8">
    <source>
        <dbReference type="RuleBase" id="RU000688"/>
    </source>
</evidence>
<feature type="non-terminal residue" evidence="11">
    <location>
        <position position="291"/>
    </location>
</feature>
<feature type="transmembrane region" description="Helical" evidence="9">
    <location>
        <begin position="6"/>
        <end position="31"/>
    </location>
</feature>
<keyword evidence="5 9" id="KW-0472">Membrane</keyword>
<proteinExistence type="inferred from homology"/>
<feature type="domain" description="G-protein coupled receptors family 1 profile" evidence="10">
    <location>
        <begin position="21"/>
        <end position="283"/>
    </location>
</feature>
<evidence type="ECO:0000259" key="10">
    <source>
        <dbReference type="PROSITE" id="PS50262"/>
    </source>
</evidence>
<dbReference type="GeneID" id="6752949"/>
<evidence type="ECO:0000256" key="4">
    <source>
        <dbReference type="ARBA" id="ARBA00023040"/>
    </source>
</evidence>
<dbReference type="PANTHER" id="PTHR24238:SF57">
    <property type="entry name" value="G-PROTEIN COUPLED RECEPTOR 83"/>
    <property type="match status" value="1"/>
</dbReference>
<name>B3RTX4_TRIAD</name>
<keyword evidence="4 8" id="KW-0297">G-protein coupled receptor</keyword>
<dbReference type="OrthoDB" id="5975505at2759"/>
<dbReference type="HOGENOM" id="CLU_009579_6_0_1"/>
<evidence type="ECO:0000256" key="6">
    <source>
        <dbReference type="ARBA" id="ARBA00023170"/>
    </source>
</evidence>
<dbReference type="PRINTS" id="PR00237">
    <property type="entry name" value="GPCRRHODOPSN"/>
</dbReference>
<dbReference type="GO" id="GO:0007218">
    <property type="term" value="P:neuropeptide signaling pathway"/>
    <property type="evidence" value="ECO:0000318"/>
    <property type="project" value="GO_Central"/>
</dbReference>
<evidence type="ECO:0000313" key="12">
    <source>
        <dbReference type="Proteomes" id="UP000009022"/>
    </source>
</evidence>
<keyword evidence="6 8" id="KW-0675">Receptor</keyword>
<feature type="transmembrane region" description="Helical" evidence="9">
    <location>
        <begin position="82"/>
        <end position="103"/>
    </location>
</feature>
<dbReference type="PANTHER" id="PTHR24238">
    <property type="entry name" value="G-PROTEIN COUPLED RECEPTOR"/>
    <property type="match status" value="1"/>
</dbReference>
<protein>
    <recommendedName>
        <fullName evidence="10">G-protein coupled receptors family 1 profile domain-containing protein</fullName>
    </recommendedName>
</protein>